<dbReference type="EMBL" id="JTHE03000061">
    <property type="protein sequence ID" value="MCM1983291.1"/>
    <property type="molecule type" value="Genomic_DNA"/>
</dbReference>
<gene>
    <name evidence="1" type="ORF">QQ91_0010735</name>
</gene>
<evidence type="ECO:0000313" key="1">
    <source>
        <dbReference type="EMBL" id="MCM1983291.1"/>
    </source>
</evidence>
<dbReference type="AlphaFoldDB" id="A0ABD4T4D2"/>
<organism evidence="1 2">
    <name type="scientific">Lyngbya confervoides BDU141951</name>
    <dbReference type="NCBI Taxonomy" id="1574623"/>
    <lineage>
        <taxon>Bacteria</taxon>
        <taxon>Bacillati</taxon>
        <taxon>Cyanobacteriota</taxon>
        <taxon>Cyanophyceae</taxon>
        <taxon>Oscillatoriophycideae</taxon>
        <taxon>Oscillatoriales</taxon>
        <taxon>Microcoleaceae</taxon>
        <taxon>Lyngbya</taxon>
    </lineage>
</organism>
<protein>
    <submittedName>
        <fullName evidence="1">Uncharacterized protein</fullName>
    </submittedName>
</protein>
<keyword evidence="2" id="KW-1185">Reference proteome</keyword>
<dbReference type="Proteomes" id="UP000031561">
    <property type="component" value="Unassembled WGS sequence"/>
</dbReference>
<comment type="caution">
    <text evidence="1">The sequence shown here is derived from an EMBL/GenBank/DDBJ whole genome shotgun (WGS) entry which is preliminary data.</text>
</comment>
<accession>A0ABD4T4D2</accession>
<sequence length="100" mass="11583">MKPIRQGDVILIPLSQTTHFQKRPLNHLTLAEGEVTGHRHRISQGSAELYEREGTLYLRVLSPTAQLTHEEHDQVTIPQGDWAVRIQREYEPDGWRYVAD</sequence>
<evidence type="ECO:0000313" key="2">
    <source>
        <dbReference type="Proteomes" id="UP000031561"/>
    </source>
</evidence>
<dbReference type="RefSeq" id="WP_166274942.1">
    <property type="nucleotide sequence ID" value="NZ_JTHE03000061.1"/>
</dbReference>
<proteinExistence type="predicted"/>
<reference evidence="1 2" key="1">
    <citation type="journal article" date="2015" name="Genome Announc.">
        <title>Draft Genome Sequence of Filamentous Marine Cyanobacterium Lyngbya confervoides Strain BDU141951.</title>
        <authorList>
            <person name="Chandrababunaidu M.M."/>
            <person name="Sen D."/>
            <person name="Tripathy S."/>
        </authorList>
    </citation>
    <scope>NUCLEOTIDE SEQUENCE [LARGE SCALE GENOMIC DNA]</scope>
    <source>
        <strain evidence="1 2">BDU141951</strain>
    </source>
</reference>
<name>A0ABD4T4D2_9CYAN</name>